<evidence type="ECO:0000313" key="10">
    <source>
        <dbReference type="Proteomes" id="UP001286313"/>
    </source>
</evidence>
<reference evidence="9" key="1">
    <citation type="submission" date="2023-10" db="EMBL/GenBank/DDBJ databases">
        <title>Genome assemblies of two species of porcelain crab, Petrolisthes cinctipes and Petrolisthes manimaculis (Anomura: Porcellanidae).</title>
        <authorList>
            <person name="Angst P."/>
        </authorList>
    </citation>
    <scope>NUCLEOTIDE SEQUENCE</scope>
    <source>
        <strain evidence="9">PB745_01</strain>
        <tissue evidence="9">Gill</tissue>
    </source>
</reference>
<evidence type="ECO:0000256" key="1">
    <source>
        <dbReference type="ARBA" id="ARBA00004567"/>
    </source>
</evidence>
<dbReference type="GO" id="GO:0000056">
    <property type="term" value="P:ribosomal small subunit export from nucleus"/>
    <property type="evidence" value="ECO:0007669"/>
    <property type="project" value="InterPro"/>
</dbReference>
<feature type="coiled-coil region" evidence="8">
    <location>
        <begin position="543"/>
        <end position="605"/>
    </location>
</feature>
<dbReference type="GO" id="GO:0006406">
    <property type="term" value="P:mRNA export from nucleus"/>
    <property type="evidence" value="ECO:0007669"/>
    <property type="project" value="TreeGrafter"/>
</dbReference>
<evidence type="ECO:0000256" key="7">
    <source>
        <dbReference type="ARBA" id="ARBA00023242"/>
    </source>
</evidence>
<dbReference type="EMBL" id="JAWQEG010006716">
    <property type="protein sequence ID" value="KAK3854079.1"/>
    <property type="molecule type" value="Genomic_DNA"/>
</dbReference>
<keyword evidence="3" id="KW-0509">mRNA transport</keyword>
<dbReference type="InterPro" id="IPR037700">
    <property type="entry name" value="NUP88/NUP82"/>
</dbReference>
<dbReference type="PANTHER" id="PTHR13257:SF0">
    <property type="entry name" value="NUCLEAR PORE COMPLEX PROTEIN NUP88"/>
    <property type="match status" value="1"/>
</dbReference>
<evidence type="ECO:0000256" key="2">
    <source>
        <dbReference type="ARBA" id="ARBA00022448"/>
    </source>
</evidence>
<dbReference type="GO" id="GO:0006606">
    <property type="term" value="P:protein import into nucleus"/>
    <property type="evidence" value="ECO:0007669"/>
    <property type="project" value="TreeGrafter"/>
</dbReference>
<evidence type="ECO:0000256" key="6">
    <source>
        <dbReference type="ARBA" id="ARBA00023132"/>
    </source>
</evidence>
<protein>
    <recommendedName>
        <fullName evidence="11">Nuclear pore complex protein Nup88</fullName>
    </recommendedName>
</protein>
<keyword evidence="8" id="KW-0175">Coiled coil</keyword>
<keyword evidence="5" id="KW-0811">Translocation</keyword>
<keyword evidence="7" id="KW-0539">Nucleus</keyword>
<gene>
    <name evidence="9" type="ORF">Pcinc_039412</name>
</gene>
<keyword evidence="6" id="KW-0906">Nuclear pore complex</keyword>
<keyword evidence="2" id="KW-0813">Transport</keyword>
<sequence>MAAVGCRNLMLSKILSEKCKGKLLPKKCPRYELLCHVDDLVLAWSRGDVCLYTQLQHPPDSMVQQLALSRPPVWDVEQVLLNKSENCVALVGRRGVAIVDLPQRSGTPPLFDKGRETITCRVEYIADRFFSCHPKLEVVEAAWHPGSPDNTHIVILTSDNYFRIYNLLSLEIPEQAVSVGLVQPGVVLSACTGESACTFAFGQPKEALKFGSGNPVSNSVIDNLLDDEEERRLKHRSLQWPVFFLFGNGDVYFITTVLGASKPSMHALHGPMAMTPSSIDNYGVDFCGLLVLPSWPPVLVLATTAGHLHHCVVIDDQKNNNPFPLMPQQDVHQFSVPTSVKLYVYESVELELSLLQDDEAYTSSLLLHPDPSTPTRYWVSHEAGIHAVTLPLVENFLQFSEMANDAEFSEQECECVVEHLICTRSLTPAAPMPVTGVVSGAAHTMLVLLASGRIIALSLPSIYNQQLFESGFTNTNMPISPLRKVHTENFEGHIRSVLQRSTSQPLLVSGSGSKVTPAEYLNLMNRVMSTLRTNYIQPQRVVRMDIQRRSDILSEQKQRLKSEIEDLLAQKKALTDKAHELAEKYEEANDKKSQLIERLERVMTQVMRAMPVLSTSEKNMSRELEAMQTHLPAFTNQLAQIKEKDKWQANMMEKFHNSEASKRHQICSVSETQHKALNQALSKESEKLSVLLEKINQAKQDLNL</sequence>
<dbReference type="AlphaFoldDB" id="A0AAE1BRA6"/>
<comment type="caution">
    <text evidence="9">The sequence shown here is derived from an EMBL/GenBank/DDBJ whole genome shotgun (WGS) entry which is preliminary data.</text>
</comment>
<organism evidence="9 10">
    <name type="scientific">Petrolisthes cinctipes</name>
    <name type="common">Flat porcelain crab</name>
    <dbReference type="NCBI Taxonomy" id="88211"/>
    <lineage>
        <taxon>Eukaryota</taxon>
        <taxon>Metazoa</taxon>
        <taxon>Ecdysozoa</taxon>
        <taxon>Arthropoda</taxon>
        <taxon>Crustacea</taxon>
        <taxon>Multicrustacea</taxon>
        <taxon>Malacostraca</taxon>
        <taxon>Eumalacostraca</taxon>
        <taxon>Eucarida</taxon>
        <taxon>Decapoda</taxon>
        <taxon>Pleocyemata</taxon>
        <taxon>Anomura</taxon>
        <taxon>Galatheoidea</taxon>
        <taxon>Porcellanidae</taxon>
        <taxon>Petrolisthes</taxon>
    </lineage>
</organism>
<proteinExistence type="predicted"/>
<evidence type="ECO:0000256" key="4">
    <source>
        <dbReference type="ARBA" id="ARBA00022927"/>
    </source>
</evidence>
<dbReference type="GO" id="GO:0000055">
    <property type="term" value="P:ribosomal large subunit export from nucleus"/>
    <property type="evidence" value="ECO:0007669"/>
    <property type="project" value="InterPro"/>
</dbReference>
<keyword evidence="10" id="KW-1185">Reference proteome</keyword>
<evidence type="ECO:0000313" key="9">
    <source>
        <dbReference type="EMBL" id="KAK3854079.1"/>
    </source>
</evidence>
<dbReference type="Proteomes" id="UP001286313">
    <property type="component" value="Unassembled WGS sequence"/>
</dbReference>
<evidence type="ECO:0008006" key="11">
    <source>
        <dbReference type="Google" id="ProtNLM"/>
    </source>
</evidence>
<dbReference type="GO" id="GO:0017056">
    <property type="term" value="F:structural constituent of nuclear pore"/>
    <property type="evidence" value="ECO:0007669"/>
    <property type="project" value="InterPro"/>
</dbReference>
<dbReference type="PANTHER" id="PTHR13257">
    <property type="entry name" value="NUCLEOPORIN NUP84-RELATED"/>
    <property type="match status" value="1"/>
</dbReference>
<dbReference type="InterPro" id="IPR019321">
    <property type="entry name" value="Nucleoporin_Nup88"/>
</dbReference>
<evidence type="ECO:0000256" key="5">
    <source>
        <dbReference type="ARBA" id="ARBA00023010"/>
    </source>
</evidence>
<evidence type="ECO:0000256" key="3">
    <source>
        <dbReference type="ARBA" id="ARBA00022816"/>
    </source>
</evidence>
<dbReference type="Pfam" id="PF10168">
    <property type="entry name" value="Nup88"/>
    <property type="match status" value="1"/>
</dbReference>
<comment type="subcellular location">
    <subcellularLocation>
        <location evidence="1">Nucleus</location>
        <location evidence="1">Nuclear pore complex</location>
    </subcellularLocation>
</comment>
<keyword evidence="4" id="KW-0653">Protein transport</keyword>
<accession>A0AAE1BRA6</accession>
<dbReference type="GO" id="GO:0005643">
    <property type="term" value="C:nuclear pore"/>
    <property type="evidence" value="ECO:0007669"/>
    <property type="project" value="UniProtKB-SubCell"/>
</dbReference>
<evidence type="ECO:0000256" key="8">
    <source>
        <dbReference type="SAM" id="Coils"/>
    </source>
</evidence>
<name>A0AAE1BRA6_PETCI</name>